<dbReference type="Proteomes" id="UP001634007">
    <property type="component" value="Unassembled WGS sequence"/>
</dbReference>
<reference evidence="1 2" key="1">
    <citation type="submission" date="2024-11" db="EMBL/GenBank/DDBJ databases">
        <title>Chromosome-level genome assembly of Eucalyptus globulus Labill. provides insights into its genome evolution.</title>
        <authorList>
            <person name="Li X."/>
        </authorList>
    </citation>
    <scope>NUCLEOTIDE SEQUENCE [LARGE SCALE GENOMIC DNA]</scope>
    <source>
        <strain evidence="1">CL2024</strain>
        <tissue evidence="1">Fresh tender leaves</tissue>
    </source>
</reference>
<dbReference type="AlphaFoldDB" id="A0ABD3JF48"/>
<gene>
    <name evidence="1" type="ORF">ACJRO7_030897</name>
</gene>
<accession>A0ABD3JF48</accession>
<dbReference type="EMBL" id="JBJKBG010000008">
    <property type="protein sequence ID" value="KAL3725929.1"/>
    <property type="molecule type" value="Genomic_DNA"/>
</dbReference>
<keyword evidence="2" id="KW-1185">Reference proteome</keyword>
<sequence length="161" mass="17333">MLSRHTSNRGTVLDDHAAAVSLRRESLPVTPAPQPTRGCPCSGNHRQPPSVFYITDGPTQCASEPIPAKPAPPVSVTQVQQACKQQATVAIPILQSLDASNQNPASFWVDYRLISEVQCWFDPSSPPHKLRSLAVPCLLNASAAINVPACETACRHRHPSP</sequence>
<evidence type="ECO:0000313" key="2">
    <source>
        <dbReference type="Proteomes" id="UP001634007"/>
    </source>
</evidence>
<organism evidence="1 2">
    <name type="scientific">Eucalyptus globulus</name>
    <name type="common">Tasmanian blue gum</name>
    <dbReference type="NCBI Taxonomy" id="34317"/>
    <lineage>
        <taxon>Eukaryota</taxon>
        <taxon>Viridiplantae</taxon>
        <taxon>Streptophyta</taxon>
        <taxon>Embryophyta</taxon>
        <taxon>Tracheophyta</taxon>
        <taxon>Spermatophyta</taxon>
        <taxon>Magnoliopsida</taxon>
        <taxon>eudicotyledons</taxon>
        <taxon>Gunneridae</taxon>
        <taxon>Pentapetalae</taxon>
        <taxon>rosids</taxon>
        <taxon>malvids</taxon>
        <taxon>Myrtales</taxon>
        <taxon>Myrtaceae</taxon>
        <taxon>Myrtoideae</taxon>
        <taxon>Eucalypteae</taxon>
        <taxon>Eucalyptus</taxon>
    </lineage>
</organism>
<protein>
    <submittedName>
        <fullName evidence="1">Uncharacterized protein</fullName>
    </submittedName>
</protein>
<comment type="caution">
    <text evidence="1">The sequence shown here is derived from an EMBL/GenBank/DDBJ whole genome shotgun (WGS) entry which is preliminary data.</text>
</comment>
<name>A0ABD3JF48_EUCGL</name>
<evidence type="ECO:0000313" key="1">
    <source>
        <dbReference type="EMBL" id="KAL3725929.1"/>
    </source>
</evidence>
<proteinExistence type="predicted"/>